<feature type="domain" description="PPE family C-terminal" evidence="4">
    <location>
        <begin position="319"/>
        <end position="396"/>
    </location>
</feature>
<dbReference type="Proteomes" id="UP001055336">
    <property type="component" value="Chromosome"/>
</dbReference>
<dbReference type="PANTHER" id="PTHR46766">
    <property type="entry name" value="GLUTAMINE-RICH PROTEIN 2"/>
    <property type="match status" value="1"/>
</dbReference>
<feature type="region of interest" description="Disordered" evidence="2">
    <location>
        <begin position="166"/>
        <end position="186"/>
    </location>
</feature>
<dbReference type="RefSeq" id="WP_240263987.1">
    <property type="nucleotide sequence ID" value="NZ_CP092488.2"/>
</dbReference>
<comment type="similarity">
    <text evidence="1">Belongs to the mycobacterial PPE family.</text>
</comment>
<dbReference type="Pfam" id="PF12484">
    <property type="entry name" value="PPE-SVP"/>
    <property type="match status" value="1"/>
</dbReference>
<organism evidence="5 6">
    <name type="scientific">Mycobacterium paraterrae</name>
    <dbReference type="NCBI Taxonomy" id="577492"/>
    <lineage>
        <taxon>Bacteria</taxon>
        <taxon>Bacillati</taxon>
        <taxon>Actinomycetota</taxon>
        <taxon>Actinomycetes</taxon>
        <taxon>Mycobacteriales</taxon>
        <taxon>Mycobacteriaceae</taxon>
        <taxon>Mycobacterium</taxon>
    </lineage>
</organism>
<dbReference type="Pfam" id="PF00823">
    <property type="entry name" value="PPE"/>
    <property type="match status" value="1"/>
</dbReference>
<dbReference type="PANTHER" id="PTHR46766:SF1">
    <property type="entry name" value="GLUTAMINE-RICH PROTEIN 2"/>
    <property type="match status" value="1"/>
</dbReference>
<gene>
    <name evidence="5" type="ORF">MKK62_12065</name>
</gene>
<sequence length="402" mass="39076">MDFAALPPEINSGRMYAGPGPGTMLAAATAWQSLAEELSSVAAAYGSILSTLTSGPWTGASSTAMAAAAAPYVTWLSATGDQAQQAATQATAAVSAYETAYAATVPPPLIAANRSLLAALVATNILGQNTPAIMATEALYAEMWAQDASAMYGYAAASATASQVTPFTNPPQTTNQGGLTSQAAAAAQSAGTSSATDIESLMSSGPQLISSTPQALQSLSSPQALSGLASTATDSSSSSSSLSSGSLLNELSTPMKFASMPMSMLSKLFTAGSTATAAKAATTAANELGAVHSAGIGSSTGALTLSGLSGLGQSMPGVSAGMGQATTAGALSVPTAWNAAVTPAASAAAGAPLGAVPAATVPGHASMPPMMPITAMGGRAAAPAPTRFELRSTVVPFSPAAG</sequence>
<feature type="domain" description="PPE" evidence="3">
    <location>
        <begin position="2"/>
        <end position="164"/>
    </location>
</feature>
<dbReference type="SUPFAM" id="SSF140459">
    <property type="entry name" value="PE/PPE dimer-like"/>
    <property type="match status" value="1"/>
</dbReference>
<accession>A0ABY3VYA5</accession>
<keyword evidence="6" id="KW-1185">Reference proteome</keyword>
<evidence type="ECO:0000313" key="6">
    <source>
        <dbReference type="Proteomes" id="UP001055336"/>
    </source>
</evidence>
<evidence type="ECO:0000259" key="4">
    <source>
        <dbReference type="Pfam" id="PF12484"/>
    </source>
</evidence>
<reference evidence="5" key="1">
    <citation type="submission" date="2022-08" db="EMBL/GenBank/DDBJ databases">
        <title>Whole genome sequencing of non-tuberculosis mycobacteria type-strains.</title>
        <authorList>
            <person name="Igarashi Y."/>
            <person name="Osugi A."/>
            <person name="Mitarai S."/>
        </authorList>
    </citation>
    <scope>NUCLEOTIDE SEQUENCE</scope>
    <source>
        <strain evidence="5">DSM 45127</strain>
    </source>
</reference>
<dbReference type="EMBL" id="CP092488">
    <property type="protein sequence ID" value="UMB72275.1"/>
    <property type="molecule type" value="Genomic_DNA"/>
</dbReference>
<protein>
    <submittedName>
        <fullName evidence="5">PPE family protein</fullName>
    </submittedName>
</protein>
<dbReference type="InterPro" id="IPR022171">
    <property type="entry name" value="PPE_C"/>
</dbReference>
<proteinExistence type="inferred from homology"/>
<name>A0ABY3VYA5_9MYCO</name>
<evidence type="ECO:0000259" key="3">
    <source>
        <dbReference type="Pfam" id="PF00823"/>
    </source>
</evidence>
<dbReference type="InterPro" id="IPR000030">
    <property type="entry name" value="PPE_dom"/>
</dbReference>
<evidence type="ECO:0000313" key="5">
    <source>
        <dbReference type="EMBL" id="UMB72275.1"/>
    </source>
</evidence>
<evidence type="ECO:0000256" key="2">
    <source>
        <dbReference type="SAM" id="MobiDB-lite"/>
    </source>
</evidence>
<dbReference type="Gene3D" id="1.20.1260.20">
    <property type="entry name" value="PPE superfamily"/>
    <property type="match status" value="1"/>
</dbReference>
<evidence type="ECO:0000256" key="1">
    <source>
        <dbReference type="ARBA" id="ARBA00010652"/>
    </source>
</evidence>
<dbReference type="InterPro" id="IPR038332">
    <property type="entry name" value="PPE_sf"/>
</dbReference>